<accession>A0AAN6T1W7</accession>
<evidence type="ECO:0000256" key="1">
    <source>
        <dbReference type="SAM" id="MobiDB-lite"/>
    </source>
</evidence>
<reference evidence="2" key="2">
    <citation type="submission" date="2023-05" db="EMBL/GenBank/DDBJ databases">
        <authorList>
            <consortium name="Lawrence Berkeley National Laboratory"/>
            <person name="Steindorff A."/>
            <person name="Hensen N."/>
            <person name="Bonometti L."/>
            <person name="Westerberg I."/>
            <person name="Brannstrom I.O."/>
            <person name="Guillou S."/>
            <person name="Cros-Aarteil S."/>
            <person name="Calhoun S."/>
            <person name="Haridas S."/>
            <person name="Kuo A."/>
            <person name="Mondo S."/>
            <person name="Pangilinan J."/>
            <person name="Riley R."/>
            <person name="Labutti K."/>
            <person name="Andreopoulos B."/>
            <person name="Lipzen A."/>
            <person name="Chen C."/>
            <person name="Yanf M."/>
            <person name="Daum C."/>
            <person name="Ng V."/>
            <person name="Clum A."/>
            <person name="Ohm R."/>
            <person name="Martin F."/>
            <person name="Silar P."/>
            <person name="Natvig D."/>
            <person name="Lalanne C."/>
            <person name="Gautier V."/>
            <person name="Ament-Velasquez S.L."/>
            <person name="Kruys A."/>
            <person name="Hutchinson M.I."/>
            <person name="Powell A.J."/>
            <person name="Barry K."/>
            <person name="Miller A.N."/>
            <person name="Grigoriev I.V."/>
            <person name="Debuchy R."/>
            <person name="Gladieux P."/>
            <person name="Thoren M.H."/>
            <person name="Johannesson H."/>
        </authorList>
    </citation>
    <scope>NUCLEOTIDE SEQUENCE</scope>
    <source>
        <strain evidence="2">CBS 757.83</strain>
    </source>
</reference>
<sequence>MKLTPIKVKGKGSQRTPWRPPGPPQVAKRKRDDSEESGNHGNEPLRTRFKSKKPAAPIEELPTEILERIILMSRNLNFLRSSLRIGYRFSSTSFLTELLEAAFAPTWESRFGHHLTPRTPHSFIPGDPGFQSALLACQWANTINILEAQQKWYRRHGGGPNRLDEHPEPSKDFPVAPKDPTDVSVSFERDWETFRRDCTHLLSEDRGLTAPCDTDTIQSLKKRAEYLDLHPSVTIPQRLLAGPFDWETARTSFWLLRGGARLFSVHIGSWEWTQRGYDRIMNLQDKELALATLLLLSELKAFEYWPEYLLDQECERIALIKNSFLTARGHWLQRMPR</sequence>
<feature type="region of interest" description="Disordered" evidence="1">
    <location>
        <begin position="1"/>
        <end position="54"/>
    </location>
</feature>
<comment type="caution">
    <text evidence="2">The sequence shown here is derived from an EMBL/GenBank/DDBJ whole genome shotgun (WGS) entry which is preliminary data.</text>
</comment>
<protein>
    <submittedName>
        <fullName evidence="2">Uncharacterized protein</fullName>
    </submittedName>
</protein>
<dbReference type="EMBL" id="MU863632">
    <property type="protein sequence ID" value="KAK4102085.1"/>
    <property type="molecule type" value="Genomic_DNA"/>
</dbReference>
<name>A0AAN6T1W7_9PEZI</name>
<reference evidence="2" key="1">
    <citation type="journal article" date="2023" name="Mol. Phylogenet. Evol.">
        <title>Genome-scale phylogeny and comparative genomics of the fungal order Sordariales.</title>
        <authorList>
            <person name="Hensen N."/>
            <person name="Bonometti L."/>
            <person name="Westerberg I."/>
            <person name="Brannstrom I.O."/>
            <person name="Guillou S."/>
            <person name="Cros-Aarteil S."/>
            <person name="Calhoun S."/>
            <person name="Haridas S."/>
            <person name="Kuo A."/>
            <person name="Mondo S."/>
            <person name="Pangilinan J."/>
            <person name="Riley R."/>
            <person name="LaButti K."/>
            <person name="Andreopoulos B."/>
            <person name="Lipzen A."/>
            <person name="Chen C."/>
            <person name="Yan M."/>
            <person name="Daum C."/>
            <person name="Ng V."/>
            <person name="Clum A."/>
            <person name="Steindorff A."/>
            <person name="Ohm R.A."/>
            <person name="Martin F."/>
            <person name="Silar P."/>
            <person name="Natvig D.O."/>
            <person name="Lalanne C."/>
            <person name="Gautier V."/>
            <person name="Ament-Velasquez S.L."/>
            <person name="Kruys A."/>
            <person name="Hutchinson M.I."/>
            <person name="Powell A.J."/>
            <person name="Barry K."/>
            <person name="Miller A.N."/>
            <person name="Grigoriev I.V."/>
            <person name="Debuchy R."/>
            <person name="Gladieux P."/>
            <person name="Hiltunen Thoren M."/>
            <person name="Johannesson H."/>
        </authorList>
    </citation>
    <scope>NUCLEOTIDE SEQUENCE</scope>
    <source>
        <strain evidence="2">CBS 757.83</strain>
    </source>
</reference>
<keyword evidence="3" id="KW-1185">Reference proteome</keyword>
<feature type="compositionally biased region" description="Basic and acidic residues" evidence="1">
    <location>
        <begin position="162"/>
        <end position="171"/>
    </location>
</feature>
<dbReference type="AlphaFoldDB" id="A0AAN6T1W7"/>
<feature type="region of interest" description="Disordered" evidence="1">
    <location>
        <begin position="156"/>
        <end position="181"/>
    </location>
</feature>
<dbReference type="Proteomes" id="UP001305647">
    <property type="component" value="Unassembled WGS sequence"/>
</dbReference>
<evidence type="ECO:0000313" key="3">
    <source>
        <dbReference type="Proteomes" id="UP001305647"/>
    </source>
</evidence>
<organism evidence="2 3">
    <name type="scientific">Parathielavia hyrcaniae</name>
    <dbReference type="NCBI Taxonomy" id="113614"/>
    <lineage>
        <taxon>Eukaryota</taxon>
        <taxon>Fungi</taxon>
        <taxon>Dikarya</taxon>
        <taxon>Ascomycota</taxon>
        <taxon>Pezizomycotina</taxon>
        <taxon>Sordariomycetes</taxon>
        <taxon>Sordariomycetidae</taxon>
        <taxon>Sordariales</taxon>
        <taxon>Chaetomiaceae</taxon>
        <taxon>Parathielavia</taxon>
    </lineage>
</organism>
<gene>
    <name evidence="2" type="ORF">N658DRAFT_566230</name>
</gene>
<evidence type="ECO:0000313" key="2">
    <source>
        <dbReference type="EMBL" id="KAK4102085.1"/>
    </source>
</evidence>
<proteinExistence type="predicted"/>